<accession>A0ACB9EIL3</accession>
<reference evidence="1 2" key="2">
    <citation type="journal article" date="2022" name="Mol. Ecol. Resour.">
        <title>The genomes of chicory, endive, great burdock and yacon provide insights into Asteraceae paleo-polyploidization history and plant inulin production.</title>
        <authorList>
            <person name="Fan W."/>
            <person name="Wang S."/>
            <person name="Wang H."/>
            <person name="Wang A."/>
            <person name="Jiang F."/>
            <person name="Liu H."/>
            <person name="Zhao H."/>
            <person name="Xu D."/>
            <person name="Zhang Y."/>
        </authorList>
    </citation>
    <scope>NUCLEOTIDE SEQUENCE [LARGE SCALE GENOMIC DNA]</scope>
    <source>
        <strain evidence="2">cv. Niubang</strain>
    </source>
</reference>
<reference evidence="2" key="1">
    <citation type="journal article" date="2022" name="Mol. Ecol. Resour.">
        <title>The genomes of chicory, endive, great burdock and yacon provide insights into Asteraceae palaeo-polyploidization history and plant inulin production.</title>
        <authorList>
            <person name="Fan W."/>
            <person name="Wang S."/>
            <person name="Wang H."/>
            <person name="Wang A."/>
            <person name="Jiang F."/>
            <person name="Liu H."/>
            <person name="Zhao H."/>
            <person name="Xu D."/>
            <person name="Zhang Y."/>
        </authorList>
    </citation>
    <scope>NUCLEOTIDE SEQUENCE [LARGE SCALE GENOMIC DNA]</scope>
    <source>
        <strain evidence="2">cv. Niubang</strain>
    </source>
</reference>
<protein>
    <submittedName>
        <fullName evidence="1">Uncharacterized protein</fullName>
    </submittedName>
</protein>
<comment type="caution">
    <text evidence="1">The sequence shown here is derived from an EMBL/GenBank/DDBJ whole genome shotgun (WGS) entry which is preliminary data.</text>
</comment>
<evidence type="ECO:0000313" key="2">
    <source>
        <dbReference type="Proteomes" id="UP001055879"/>
    </source>
</evidence>
<sequence length="205" mass="23243">MEDSTLPTGNMFSMNEIFVNDVVGSSKTVPTEGVEDEDGFRMDSSEAFVGDEEGDDDLNHVGDESDLISQHMQENSDGAKYWVPNVSVESIPKIGPEFQLLNRRALPSALLDCLFRLLRHFHYLVGLNFHRLHQEQQYPTSWTASGKKLGPSVVSVYEKYVVDDTSEEMMTKKRASAFNNEGFYGSNRRVLVKRKRKNVEIFPSI</sequence>
<evidence type="ECO:0000313" key="1">
    <source>
        <dbReference type="EMBL" id="KAI3758829.1"/>
    </source>
</evidence>
<gene>
    <name evidence="1" type="ORF">L6452_06401</name>
</gene>
<name>A0ACB9EIL3_ARCLA</name>
<proteinExistence type="predicted"/>
<dbReference type="EMBL" id="CM042048">
    <property type="protein sequence ID" value="KAI3758829.1"/>
    <property type="molecule type" value="Genomic_DNA"/>
</dbReference>
<dbReference type="Proteomes" id="UP001055879">
    <property type="component" value="Linkage Group LG02"/>
</dbReference>
<keyword evidence="2" id="KW-1185">Reference proteome</keyword>
<organism evidence="1 2">
    <name type="scientific">Arctium lappa</name>
    <name type="common">Greater burdock</name>
    <name type="synonym">Lappa major</name>
    <dbReference type="NCBI Taxonomy" id="4217"/>
    <lineage>
        <taxon>Eukaryota</taxon>
        <taxon>Viridiplantae</taxon>
        <taxon>Streptophyta</taxon>
        <taxon>Embryophyta</taxon>
        <taxon>Tracheophyta</taxon>
        <taxon>Spermatophyta</taxon>
        <taxon>Magnoliopsida</taxon>
        <taxon>eudicotyledons</taxon>
        <taxon>Gunneridae</taxon>
        <taxon>Pentapetalae</taxon>
        <taxon>asterids</taxon>
        <taxon>campanulids</taxon>
        <taxon>Asterales</taxon>
        <taxon>Asteraceae</taxon>
        <taxon>Carduoideae</taxon>
        <taxon>Cardueae</taxon>
        <taxon>Arctiinae</taxon>
        <taxon>Arctium</taxon>
    </lineage>
</organism>